<organism evidence="11">
    <name type="scientific">viral metagenome</name>
    <dbReference type="NCBI Taxonomy" id="1070528"/>
    <lineage>
        <taxon>unclassified sequences</taxon>
        <taxon>metagenomes</taxon>
        <taxon>organismal metagenomes</taxon>
    </lineage>
</organism>
<evidence type="ECO:0000256" key="3">
    <source>
        <dbReference type="ARBA" id="ARBA00022598"/>
    </source>
</evidence>
<dbReference type="Gene3D" id="3.40.50.620">
    <property type="entry name" value="HUPs"/>
    <property type="match status" value="1"/>
</dbReference>
<dbReference type="GO" id="GO:0004066">
    <property type="term" value="F:asparagine synthase (glutamine-hydrolyzing) activity"/>
    <property type="evidence" value="ECO:0007669"/>
    <property type="project" value="UniProtKB-EC"/>
</dbReference>
<dbReference type="GO" id="GO:0006529">
    <property type="term" value="P:asparagine biosynthetic process"/>
    <property type="evidence" value="ECO:0007669"/>
    <property type="project" value="UniProtKB-KW"/>
</dbReference>
<dbReference type="EC" id="6.3.5.4" evidence="2"/>
<evidence type="ECO:0000256" key="7">
    <source>
        <dbReference type="ARBA" id="ARBA00022888"/>
    </source>
</evidence>
<feature type="domain" description="Glutamine amidotransferase type-2" evidence="10">
    <location>
        <begin position="2"/>
        <end position="183"/>
    </location>
</feature>
<dbReference type="SUPFAM" id="SSF56235">
    <property type="entry name" value="N-terminal nucleophile aminohydrolases (Ntn hydrolases)"/>
    <property type="match status" value="1"/>
</dbReference>
<dbReference type="EMBL" id="MN739505">
    <property type="protein sequence ID" value="QHT08998.1"/>
    <property type="molecule type" value="Genomic_DNA"/>
</dbReference>
<dbReference type="PANTHER" id="PTHR11772">
    <property type="entry name" value="ASPARAGINE SYNTHETASE"/>
    <property type="match status" value="1"/>
</dbReference>
<dbReference type="CDD" id="cd01991">
    <property type="entry name" value="Asn_synthase_B_C"/>
    <property type="match status" value="1"/>
</dbReference>
<reference evidence="11" key="1">
    <citation type="journal article" date="2020" name="Nature">
        <title>Giant virus diversity and host interactions through global metagenomics.</title>
        <authorList>
            <person name="Schulz F."/>
            <person name="Roux S."/>
            <person name="Paez-Espino D."/>
            <person name="Jungbluth S."/>
            <person name="Walsh D.A."/>
            <person name="Denef V.J."/>
            <person name="McMahon K.D."/>
            <person name="Konstantinidis K.T."/>
            <person name="Eloe-Fadrosh E.A."/>
            <person name="Kyrpides N.C."/>
            <person name="Woyke T."/>
        </authorList>
    </citation>
    <scope>NUCLEOTIDE SEQUENCE</scope>
    <source>
        <strain evidence="11">GVMAG-M-3300023109-53</strain>
    </source>
</reference>
<dbReference type="InterPro" id="IPR014729">
    <property type="entry name" value="Rossmann-like_a/b/a_fold"/>
</dbReference>
<evidence type="ECO:0000256" key="8">
    <source>
        <dbReference type="ARBA" id="ARBA00030234"/>
    </source>
</evidence>
<evidence type="ECO:0000259" key="10">
    <source>
        <dbReference type="PROSITE" id="PS51278"/>
    </source>
</evidence>
<keyword evidence="4" id="KW-0028">Amino-acid biosynthesis</keyword>
<evidence type="ECO:0000313" key="11">
    <source>
        <dbReference type="EMBL" id="QHT08998.1"/>
    </source>
</evidence>
<dbReference type="PIRSF" id="PIRSF001589">
    <property type="entry name" value="Asn_synthetase_glu-h"/>
    <property type="match status" value="1"/>
</dbReference>
<dbReference type="AlphaFoldDB" id="A0A6C0CWV7"/>
<dbReference type="GO" id="GO:0005524">
    <property type="term" value="F:ATP binding"/>
    <property type="evidence" value="ECO:0007669"/>
    <property type="project" value="UniProtKB-KW"/>
</dbReference>
<dbReference type="InterPro" id="IPR017932">
    <property type="entry name" value="GATase_2_dom"/>
</dbReference>
<comment type="pathway">
    <text evidence="1">Amino-acid biosynthesis; L-asparagine biosynthesis; L-asparagine from L-aspartate (L-Gln route): step 1/1.</text>
</comment>
<evidence type="ECO:0000256" key="1">
    <source>
        <dbReference type="ARBA" id="ARBA00005187"/>
    </source>
</evidence>
<protein>
    <recommendedName>
        <fullName evidence="2">asparagine synthase (glutamine-hydrolyzing)</fullName>
        <ecNumber evidence="2">6.3.5.4</ecNumber>
    </recommendedName>
    <alternativeName>
        <fullName evidence="8">Glutamine-dependent asparagine synthetase</fullName>
    </alternativeName>
</protein>
<dbReference type="PROSITE" id="PS51278">
    <property type="entry name" value="GATASE_TYPE_2"/>
    <property type="match status" value="1"/>
</dbReference>
<accession>A0A6C0CWV7</accession>
<keyword evidence="7" id="KW-0061">Asparagine biosynthesis</keyword>
<keyword evidence="6" id="KW-0067">ATP-binding</keyword>
<keyword evidence="5" id="KW-0547">Nucleotide-binding</keyword>
<dbReference type="Pfam" id="PF13537">
    <property type="entry name" value="GATase_7"/>
    <property type="match status" value="1"/>
</dbReference>
<evidence type="ECO:0000256" key="5">
    <source>
        <dbReference type="ARBA" id="ARBA00022741"/>
    </source>
</evidence>
<comment type="catalytic activity">
    <reaction evidence="9">
        <text>L-aspartate + L-glutamine + ATP + H2O = L-asparagine + L-glutamate + AMP + diphosphate + H(+)</text>
        <dbReference type="Rhea" id="RHEA:12228"/>
        <dbReference type="ChEBI" id="CHEBI:15377"/>
        <dbReference type="ChEBI" id="CHEBI:15378"/>
        <dbReference type="ChEBI" id="CHEBI:29985"/>
        <dbReference type="ChEBI" id="CHEBI:29991"/>
        <dbReference type="ChEBI" id="CHEBI:30616"/>
        <dbReference type="ChEBI" id="CHEBI:33019"/>
        <dbReference type="ChEBI" id="CHEBI:58048"/>
        <dbReference type="ChEBI" id="CHEBI:58359"/>
        <dbReference type="ChEBI" id="CHEBI:456215"/>
        <dbReference type="EC" id="6.3.5.4"/>
    </reaction>
</comment>
<sequence>MCGIFALLQYENDIIDTNLISKNFMKGKSRGPENSKLERINDNLILGFHRLAINGLNNNSMQPLNIDGVILICNGEIYNYKQIYSNLNYEPVTESDCEAIIPMYKKYGIKYTLENLDGVFSFILFDLNTNIGYIARDPFGVRPLYFGRYRNTIYFSSLLKQISNLCEECSNFKAGSYVKFRLTNRDGKYLTHPPVKYTNFNYNMTNRLFNIGMDPLEQSFKIIYNNLFEAVKKRVITMETNLACLLSGGLDSSLITALVAKFVPSGQLQTYSIGMPGGSDLQYAKKVANHINSNHTEIMISENEFLQNIEEVIYQIESYDTTTVRASVGNYLVAKYISENSDAKVIFNGDGSDELTGGYMYFHNCPNNIEFDYECKRLLKDIQYFDVLRSDRTISCHGLEARTPFLDRSFVHNYLSLPIEHRNFNTRNGMEKWLLRKSFEVMDNNLLPNEVLWRTKEAFSDGVSSVQKSWYEIIQEHLEDKYTDQDLNESKIKYQHNPPQTKEQLYYREIFEKYYASNGNVIPYFWMPKYTDSKDASARSLEIYKKHMNLESNIEE</sequence>
<evidence type="ECO:0000256" key="6">
    <source>
        <dbReference type="ARBA" id="ARBA00022840"/>
    </source>
</evidence>
<dbReference type="Pfam" id="PF00733">
    <property type="entry name" value="Asn_synthase"/>
    <property type="match status" value="2"/>
</dbReference>
<proteinExistence type="predicted"/>
<dbReference type="PANTHER" id="PTHR11772:SF23">
    <property type="entry name" value="ASPARAGINE SYNTHETASE [GLUTAMINE-HYDROLYZING]"/>
    <property type="match status" value="1"/>
</dbReference>
<dbReference type="Gene3D" id="3.60.20.10">
    <property type="entry name" value="Glutamine Phosphoribosylpyrophosphate, subunit 1, domain 1"/>
    <property type="match status" value="1"/>
</dbReference>
<keyword evidence="3" id="KW-0436">Ligase</keyword>
<dbReference type="InterPro" id="IPR001962">
    <property type="entry name" value="Asn_synthase"/>
</dbReference>
<dbReference type="SUPFAM" id="SSF52402">
    <property type="entry name" value="Adenine nucleotide alpha hydrolases-like"/>
    <property type="match status" value="1"/>
</dbReference>
<dbReference type="InterPro" id="IPR029055">
    <property type="entry name" value="Ntn_hydrolases_N"/>
</dbReference>
<dbReference type="InterPro" id="IPR006426">
    <property type="entry name" value="Asn_synth_AEB"/>
</dbReference>
<evidence type="ECO:0000256" key="9">
    <source>
        <dbReference type="ARBA" id="ARBA00048741"/>
    </source>
</evidence>
<evidence type="ECO:0000256" key="4">
    <source>
        <dbReference type="ARBA" id="ARBA00022605"/>
    </source>
</evidence>
<name>A0A6C0CWV7_9ZZZZ</name>
<dbReference type="InterPro" id="IPR050795">
    <property type="entry name" value="Asn_Synthetase"/>
</dbReference>
<dbReference type="GO" id="GO:0005829">
    <property type="term" value="C:cytosol"/>
    <property type="evidence" value="ECO:0007669"/>
    <property type="project" value="TreeGrafter"/>
</dbReference>
<evidence type="ECO:0000256" key="2">
    <source>
        <dbReference type="ARBA" id="ARBA00012737"/>
    </source>
</evidence>
<dbReference type="NCBIfam" id="TIGR01536">
    <property type="entry name" value="asn_synth_AEB"/>
    <property type="match status" value="1"/>
</dbReference>